<dbReference type="AlphaFoldDB" id="A0A5B7IU43"/>
<feature type="region of interest" description="Disordered" evidence="1">
    <location>
        <begin position="1"/>
        <end position="60"/>
    </location>
</feature>
<name>A0A5B7IU43_PORTR</name>
<feature type="compositionally biased region" description="Low complexity" evidence="1">
    <location>
        <begin position="39"/>
        <end position="56"/>
    </location>
</feature>
<sequence length="192" mass="21240">MPLGHSSNLLPRPSHSLAHPVSSLHGTHTSPPYQRTDHSSSSSSSSSSSASSTSHLSSDRFRSLARLLSRSRRSNLFPRLSTNPSPYPPVRQRHDTEFNPFHEDSALHGALSLLGRGEPLGASGRQRPSSDPQALLEINNHTREEQMLQQICHMLNDIQEQIHSLRLPDDSSMADDLAGAFSDRLPTPPRYR</sequence>
<gene>
    <name evidence="2" type="ORF">E2C01_080794</name>
</gene>
<accession>A0A5B7IU43</accession>
<reference evidence="2 3" key="1">
    <citation type="submission" date="2019-05" db="EMBL/GenBank/DDBJ databases">
        <title>Another draft genome of Portunus trituberculatus and its Hox gene families provides insights of decapod evolution.</title>
        <authorList>
            <person name="Jeong J.-H."/>
            <person name="Song I."/>
            <person name="Kim S."/>
            <person name="Choi T."/>
            <person name="Kim D."/>
            <person name="Ryu S."/>
            <person name="Kim W."/>
        </authorList>
    </citation>
    <scope>NUCLEOTIDE SEQUENCE [LARGE SCALE GENOMIC DNA]</scope>
    <source>
        <tissue evidence="2">Muscle</tissue>
    </source>
</reference>
<evidence type="ECO:0000256" key="1">
    <source>
        <dbReference type="SAM" id="MobiDB-lite"/>
    </source>
</evidence>
<protein>
    <submittedName>
        <fullName evidence="2">Uncharacterized protein</fullName>
    </submittedName>
</protein>
<dbReference type="Proteomes" id="UP000324222">
    <property type="component" value="Unassembled WGS sequence"/>
</dbReference>
<feature type="compositionally biased region" description="Polar residues" evidence="1">
    <location>
        <begin position="24"/>
        <end position="33"/>
    </location>
</feature>
<dbReference type="EMBL" id="VSRR010070199">
    <property type="protein sequence ID" value="MPC85985.1"/>
    <property type="molecule type" value="Genomic_DNA"/>
</dbReference>
<proteinExistence type="predicted"/>
<feature type="region of interest" description="Disordered" evidence="1">
    <location>
        <begin position="75"/>
        <end position="96"/>
    </location>
</feature>
<evidence type="ECO:0000313" key="3">
    <source>
        <dbReference type="Proteomes" id="UP000324222"/>
    </source>
</evidence>
<keyword evidence="3" id="KW-1185">Reference proteome</keyword>
<evidence type="ECO:0000313" key="2">
    <source>
        <dbReference type="EMBL" id="MPC85985.1"/>
    </source>
</evidence>
<dbReference type="OrthoDB" id="6364067at2759"/>
<organism evidence="2 3">
    <name type="scientific">Portunus trituberculatus</name>
    <name type="common">Swimming crab</name>
    <name type="synonym">Neptunus trituberculatus</name>
    <dbReference type="NCBI Taxonomy" id="210409"/>
    <lineage>
        <taxon>Eukaryota</taxon>
        <taxon>Metazoa</taxon>
        <taxon>Ecdysozoa</taxon>
        <taxon>Arthropoda</taxon>
        <taxon>Crustacea</taxon>
        <taxon>Multicrustacea</taxon>
        <taxon>Malacostraca</taxon>
        <taxon>Eumalacostraca</taxon>
        <taxon>Eucarida</taxon>
        <taxon>Decapoda</taxon>
        <taxon>Pleocyemata</taxon>
        <taxon>Brachyura</taxon>
        <taxon>Eubrachyura</taxon>
        <taxon>Portunoidea</taxon>
        <taxon>Portunidae</taxon>
        <taxon>Portuninae</taxon>
        <taxon>Portunus</taxon>
    </lineage>
</organism>
<comment type="caution">
    <text evidence="2">The sequence shown here is derived from an EMBL/GenBank/DDBJ whole genome shotgun (WGS) entry which is preliminary data.</text>
</comment>